<organism evidence="2 3">
    <name type="scientific">Ramazzottius varieornatus</name>
    <name type="common">Water bear</name>
    <name type="synonym">Tardigrade</name>
    <dbReference type="NCBI Taxonomy" id="947166"/>
    <lineage>
        <taxon>Eukaryota</taxon>
        <taxon>Metazoa</taxon>
        <taxon>Ecdysozoa</taxon>
        <taxon>Tardigrada</taxon>
        <taxon>Eutardigrada</taxon>
        <taxon>Parachela</taxon>
        <taxon>Hypsibioidea</taxon>
        <taxon>Ramazzottiidae</taxon>
        <taxon>Ramazzottius</taxon>
    </lineage>
</organism>
<gene>
    <name evidence="2" type="primary">RvY_19219-1</name>
    <name evidence="2" type="synonym">RvY_19219.1</name>
    <name evidence="2" type="ORF">RvY_19219</name>
</gene>
<name>A0A1D1W8P1_RAMVA</name>
<evidence type="ECO:0000256" key="1">
    <source>
        <dbReference type="SAM" id="SignalP"/>
    </source>
</evidence>
<accession>A0A1D1W8P1</accession>
<feature type="chain" id="PRO_5008899324" description="Protein quiver" evidence="1">
    <location>
        <begin position="24"/>
        <end position="199"/>
    </location>
</feature>
<dbReference type="AlphaFoldDB" id="A0A1D1W8P1"/>
<feature type="signal peptide" evidence="1">
    <location>
        <begin position="1"/>
        <end position="23"/>
    </location>
</feature>
<keyword evidence="1" id="KW-0732">Signal</keyword>
<reference evidence="2 3" key="1">
    <citation type="journal article" date="2016" name="Nat. Commun.">
        <title>Extremotolerant tardigrade genome and improved radiotolerance of human cultured cells by tardigrade-unique protein.</title>
        <authorList>
            <person name="Hashimoto T."/>
            <person name="Horikawa D.D."/>
            <person name="Saito Y."/>
            <person name="Kuwahara H."/>
            <person name="Kozuka-Hata H."/>
            <person name="Shin-I T."/>
            <person name="Minakuchi Y."/>
            <person name="Ohishi K."/>
            <person name="Motoyama A."/>
            <person name="Aizu T."/>
            <person name="Enomoto A."/>
            <person name="Kondo K."/>
            <person name="Tanaka S."/>
            <person name="Hara Y."/>
            <person name="Koshikawa S."/>
            <person name="Sagara H."/>
            <person name="Miura T."/>
            <person name="Yokobori S."/>
            <person name="Miyagawa K."/>
            <person name="Suzuki Y."/>
            <person name="Kubo T."/>
            <person name="Oyama M."/>
            <person name="Kohara Y."/>
            <person name="Fujiyama A."/>
            <person name="Arakawa K."/>
            <person name="Katayama T."/>
            <person name="Toyoda A."/>
            <person name="Kunieda T."/>
        </authorList>
    </citation>
    <scope>NUCLEOTIDE SEQUENCE [LARGE SCALE GENOMIC DNA]</scope>
    <source>
        <strain evidence="2 3">YOKOZUNA-1</strain>
    </source>
</reference>
<protein>
    <recommendedName>
        <fullName evidence="4">Protein quiver</fullName>
    </recommendedName>
</protein>
<evidence type="ECO:0000313" key="2">
    <source>
        <dbReference type="EMBL" id="GAV09730.1"/>
    </source>
</evidence>
<sequence length="199" mass="22104">MEFRPWMLFVCMSMTAKFRDVDAAKCYVCMGTDEENGLTEFHSCPNIYDKSSTKQVECYSSPNSKMGAHCLTFVGSQLWNPNALTPPPPARDGVLRLCLNDKVQTNLLGSQFADAVTEVMKAEECRASENLQNHPTQLDQKGGKIPTMRIRGLACACATDYCNNRYNASLLTYSASSKSFSSWTATLFLFTSVVLMQSN</sequence>
<comment type="caution">
    <text evidence="2">The sequence shown here is derived from an EMBL/GenBank/DDBJ whole genome shotgun (WGS) entry which is preliminary data.</text>
</comment>
<proteinExistence type="predicted"/>
<dbReference type="Proteomes" id="UP000186922">
    <property type="component" value="Unassembled WGS sequence"/>
</dbReference>
<evidence type="ECO:0008006" key="4">
    <source>
        <dbReference type="Google" id="ProtNLM"/>
    </source>
</evidence>
<keyword evidence="3" id="KW-1185">Reference proteome</keyword>
<dbReference type="EMBL" id="BDGG01000026">
    <property type="protein sequence ID" value="GAV09730.1"/>
    <property type="molecule type" value="Genomic_DNA"/>
</dbReference>
<evidence type="ECO:0000313" key="3">
    <source>
        <dbReference type="Proteomes" id="UP000186922"/>
    </source>
</evidence>